<proteinExistence type="predicted"/>
<dbReference type="Proteomes" id="UP001164746">
    <property type="component" value="Chromosome 14"/>
</dbReference>
<feature type="region of interest" description="Disordered" evidence="1">
    <location>
        <begin position="1"/>
        <end position="20"/>
    </location>
</feature>
<gene>
    <name evidence="2" type="ORF">MAR_011702</name>
</gene>
<organism evidence="2 3">
    <name type="scientific">Mya arenaria</name>
    <name type="common">Soft-shell clam</name>
    <dbReference type="NCBI Taxonomy" id="6604"/>
    <lineage>
        <taxon>Eukaryota</taxon>
        <taxon>Metazoa</taxon>
        <taxon>Spiralia</taxon>
        <taxon>Lophotrochozoa</taxon>
        <taxon>Mollusca</taxon>
        <taxon>Bivalvia</taxon>
        <taxon>Autobranchia</taxon>
        <taxon>Heteroconchia</taxon>
        <taxon>Euheterodonta</taxon>
        <taxon>Imparidentia</taxon>
        <taxon>Neoheterodontei</taxon>
        <taxon>Myida</taxon>
        <taxon>Myoidea</taxon>
        <taxon>Myidae</taxon>
        <taxon>Mya</taxon>
    </lineage>
</organism>
<accession>A0ABY7FUT2</accession>
<dbReference type="EMBL" id="CP111025">
    <property type="protein sequence ID" value="WAR25998.1"/>
    <property type="molecule type" value="Genomic_DNA"/>
</dbReference>
<evidence type="ECO:0000313" key="2">
    <source>
        <dbReference type="EMBL" id="WAR25998.1"/>
    </source>
</evidence>
<evidence type="ECO:0000313" key="3">
    <source>
        <dbReference type="Proteomes" id="UP001164746"/>
    </source>
</evidence>
<name>A0ABY7FUT2_MYAAR</name>
<protein>
    <submittedName>
        <fullName evidence="2">GRT1A-like protein</fullName>
    </submittedName>
</protein>
<reference evidence="2" key="1">
    <citation type="submission" date="2022-11" db="EMBL/GenBank/DDBJ databases">
        <title>Centuries of genome instability and evolution in soft-shell clam transmissible cancer (bioRxiv).</title>
        <authorList>
            <person name="Hart S.F.M."/>
            <person name="Yonemitsu M.A."/>
            <person name="Giersch R.M."/>
            <person name="Beal B.F."/>
            <person name="Arriagada G."/>
            <person name="Davis B.W."/>
            <person name="Ostrander E.A."/>
            <person name="Goff S.P."/>
            <person name="Metzger M.J."/>
        </authorList>
    </citation>
    <scope>NUCLEOTIDE SEQUENCE</scope>
    <source>
        <strain evidence="2">MELC-2E11</strain>
        <tissue evidence="2">Siphon/mantle</tissue>
    </source>
</reference>
<sequence length="144" mass="16449">MEGNRTRSMKGDKPLLPSEGEMSELEVASFEMQTATPMIDPNNQQNVIYTTFAANQPGIQQINFGNAHSYNKSIVCFVYSVNWDDVDGYGFQREANFDHHQYDEFMSEYLPVMTRRAQRWDSLVGEGSKINKSRTGMALSEWSC</sequence>
<keyword evidence="3" id="KW-1185">Reference proteome</keyword>
<evidence type="ECO:0000256" key="1">
    <source>
        <dbReference type="SAM" id="MobiDB-lite"/>
    </source>
</evidence>